<protein>
    <submittedName>
        <fullName evidence="1">Uncharacterized protein</fullName>
    </submittedName>
</protein>
<sequence>MTSVSSHGFHRTGFLMRKMASYMPNEVVDILIILDECIRNYRLLPVLMWSDFQITAILMLDKRALKTLDLNPNFFWEVCFSDEATFISNGSLNRHNCHYWSPENPHWYPSMYGLAFVINGQVIGHYFFERTINGPMYLEFLENDFKIPRECST</sequence>
<keyword evidence="2" id="KW-1185">Reference proteome</keyword>
<reference evidence="1 2" key="1">
    <citation type="journal article" date="2017" name="Curr. Biol.">
        <title>The Evolution of Venom by Co-option of Single-Copy Genes.</title>
        <authorList>
            <person name="Martinson E.O."/>
            <person name="Mrinalini"/>
            <person name="Kelkar Y.D."/>
            <person name="Chang C.H."/>
            <person name="Werren J.H."/>
        </authorList>
    </citation>
    <scope>NUCLEOTIDE SEQUENCE [LARGE SCALE GENOMIC DNA]</scope>
    <source>
        <strain evidence="1 2">Alberta</strain>
        <tissue evidence="1">Whole body</tissue>
    </source>
</reference>
<name>A0A232FAB9_9HYME</name>
<comment type="caution">
    <text evidence="1">The sequence shown here is derived from an EMBL/GenBank/DDBJ whole genome shotgun (WGS) entry which is preliminary data.</text>
</comment>
<dbReference type="InterPro" id="IPR036397">
    <property type="entry name" value="RNaseH_sf"/>
</dbReference>
<accession>A0A232FAB9</accession>
<dbReference type="Proteomes" id="UP000215335">
    <property type="component" value="Unassembled WGS sequence"/>
</dbReference>
<proteinExistence type="predicted"/>
<dbReference type="EMBL" id="NNAY01000573">
    <property type="protein sequence ID" value="OXU27605.1"/>
    <property type="molecule type" value="Genomic_DNA"/>
</dbReference>
<gene>
    <name evidence="1" type="ORF">TSAR_000615</name>
</gene>
<dbReference type="Gene3D" id="3.30.420.10">
    <property type="entry name" value="Ribonuclease H-like superfamily/Ribonuclease H"/>
    <property type="match status" value="1"/>
</dbReference>
<evidence type="ECO:0000313" key="2">
    <source>
        <dbReference type="Proteomes" id="UP000215335"/>
    </source>
</evidence>
<dbReference type="OrthoDB" id="9986793at2759"/>
<dbReference type="PANTHER" id="PTHR47326">
    <property type="entry name" value="TRANSPOSABLE ELEMENT TC3 TRANSPOSASE-LIKE PROTEIN"/>
    <property type="match status" value="1"/>
</dbReference>
<dbReference type="AlphaFoldDB" id="A0A232FAB9"/>
<organism evidence="1 2">
    <name type="scientific">Trichomalopsis sarcophagae</name>
    <dbReference type="NCBI Taxonomy" id="543379"/>
    <lineage>
        <taxon>Eukaryota</taxon>
        <taxon>Metazoa</taxon>
        <taxon>Ecdysozoa</taxon>
        <taxon>Arthropoda</taxon>
        <taxon>Hexapoda</taxon>
        <taxon>Insecta</taxon>
        <taxon>Pterygota</taxon>
        <taxon>Neoptera</taxon>
        <taxon>Endopterygota</taxon>
        <taxon>Hymenoptera</taxon>
        <taxon>Apocrita</taxon>
        <taxon>Proctotrupomorpha</taxon>
        <taxon>Chalcidoidea</taxon>
        <taxon>Pteromalidae</taxon>
        <taxon>Pteromalinae</taxon>
        <taxon>Trichomalopsis</taxon>
    </lineage>
</organism>
<evidence type="ECO:0000313" key="1">
    <source>
        <dbReference type="EMBL" id="OXU27605.1"/>
    </source>
</evidence>
<dbReference type="GO" id="GO:0003676">
    <property type="term" value="F:nucleic acid binding"/>
    <property type="evidence" value="ECO:0007669"/>
    <property type="project" value="InterPro"/>
</dbReference>
<dbReference type="PANTHER" id="PTHR47326:SF1">
    <property type="entry name" value="HTH PSQ-TYPE DOMAIN-CONTAINING PROTEIN"/>
    <property type="match status" value="1"/>
</dbReference>